<dbReference type="Gene3D" id="3.40.50.2300">
    <property type="match status" value="1"/>
</dbReference>
<dbReference type="Proteomes" id="UP001266099">
    <property type="component" value="Unassembled WGS sequence"/>
</dbReference>
<reference evidence="6 7" key="1">
    <citation type="submission" date="2023-07" db="EMBL/GenBank/DDBJ databases">
        <title>Sequencing the genomes of 1000 actinobacteria strains.</title>
        <authorList>
            <person name="Klenk H.-P."/>
        </authorList>
    </citation>
    <scope>NUCLEOTIDE SEQUENCE [LARGE SCALE GENOMIC DNA]</scope>
    <source>
        <strain evidence="6 7">DSM 15539</strain>
    </source>
</reference>
<feature type="domain" description="Response regulatory" evidence="5">
    <location>
        <begin position="6"/>
        <end position="122"/>
    </location>
</feature>
<dbReference type="SUPFAM" id="SSF46894">
    <property type="entry name" value="C-terminal effector domain of the bipartite response regulators"/>
    <property type="match status" value="1"/>
</dbReference>
<comment type="caution">
    <text evidence="6">The sequence shown here is derived from an EMBL/GenBank/DDBJ whole genome shotgun (WGS) entry which is preliminary data.</text>
</comment>
<dbReference type="PANTHER" id="PTHR43214">
    <property type="entry name" value="TWO-COMPONENT RESPONSE REGULATOR"/>
    <property type="match status" value="1"/>
</dbReference>
<evidence type="ECO:0000256" key="2">
    <source>
        <dbReference type="ARBA" id="ARBA00023125"/>
    </source>
</evidence>
<dbReference type="RefSeq" id="WP_309956046.1">
    <property type="nucleotide sequence ID" value="NZ_JAVDUJ010000001.1"/>
</dbReference>
<protein>
    <submittedName>
        <fullName evidence="6">DNA-binding NarL/FixJ family response regulator</fullName>
    </submittedName>
</protein>
<gene>
    <name evidence="6" type="ORF">J2S36_000938</name>
</gene>
<dbReference type="PROSITE" id="PS50110">
    <property type="entry name" value="RESPONSE_REGULATORY"/>
    <property type="match status" value="1"/>
</dbReference>
<evidence type="ECO:0000313" key="6">
    <source>
        <dbReference type="EMBL" id="MDR6939395.1"/>
    </source>
</evidence>
<evidence type="ECO:0000313" key="7">
    <source>
        <dbReference type="Proteomes" id="UP001266099"/>
    </source>
</evidence>
<dbReference type="InterPro" id="IPR016032">
    <property type="entry name" value="Sig_transdc_resp-reg_C-effctor"/>
</dbReference>
<dbReference type="SMART" id="SM00421">
    <property type="entry name" value="HTH_LUXR"/>
    <property type="match status" value="1"/>
</dbReference>
<dbReference type="InterPro" id="IPR058245">
    <property type="entry name" value="NreC/VraR/RcsB-like_REC"/>
</dbReference>
<evidence type="ECO:0000256" key="3">
    <source>
        <dbReference type="PROSITE-ProRule" id="PRU00169"/>
    </source>
</evidence>
<dbReference type="CDD" id="cd17535">
    <property type="entry name" value="REC_NarL-like"/>
    <property type="match status" value="1"/>
</dbReference>
<accession>A0ABU1T2B2</accession>
<dbReference type="Pfam" id="PF00072">
    <property type="entry name" value="Response_reg"/>
    <property type="match status" value="1"/>
</dbReference>
<dbReference type="InterPro" id="IPR001789">
    <property type="entry name" value="Sig_transdc_resp-reg_receiver"/>
</dbReference>
<dbReference type="CDD" id="cd06170">
    <property type="entry name" value="LuxR_C_like"/>
    <property type="match status" value="1"/>
</dbReference>
<feature type="modified residue" description="4-aspartylphosphate" evidence="3">
    <location>
        <position position="57"/>
    </location>
</feature>
<name>A0ABU1T2B2_9ACTO</name>
<feature type="domain" description="HTH luxR-type" evidence="4">
    <location>
        <begin position="153"/>
        <end position="218"/>
    </location>
</feature>
<dbReference type="EMBL" id="JAVDUJ010000001">
    <property type="protein sequence ID" value="MDR6939395.1"/>
    <property type="molecule type" value="Genomic_DNA"/>
</dbReference>
<dbReference type="SUPFAM" id="SSF52172">
    <property type="entry name" value="CheY-like"/>
    <property type="match status" value="1"/>
</dbReference>
<evidence type="ECO:0000259" key="4">
    <source>
        <dbReference type="PROSITE" id="PS50043"/>
    </source>
</evidence>
<keyword evidence="1 3" id="KW-0597">Phosphoprotein</keyword>
<dbReference type="GO" id="GO:0003677">
    <property type="term" value="F:DNA binding"/>
    <property type="evidence" value="ECO:0007669"/>
    <property type="project" value="UniProtKB-KW"/>
</dbReference>
<evidence type="ECO:0000256" key="1">
    <source>
        <dbReference type="ARBA" id="ARBA00022553"/>
    </source>
</evidence>
<dbReference type="Pfam" id="PF00196">
    <property type="entry name" value="GerE"/>
    <property type="match status" value="1"/>
</dbReference>
<organism evidence="6 7">
    <name type="scientific">Arcanobacterium hippocoleae</name>
    <dbReference type="NCBI Taxonomy" id="149017"/>
    <lineage>
        <taxon>Bacteria</taxon>
        <taxon>Bacillati</taxon>
        <taxon>Actinomycetota</taxon>
        <taxon>Actinomycetes</taxon>
        <taxon>Actinomycetales</taxon>
        <taxon>Actinomycetaceae</taxon>
        <taxon>Arcanobacterium</taxon>
    </lineage>
</organism>
<dbReference type="PRINTS" id="PR00038">
    <property type="entry name" value="HTHLUXR"/>
</dbReference>
<dbReference type="InterPro" id="IPR011006">
    <property type="entry name" value="CheY-like_superfamily"/>
</dbReference>
<dbReference type="InterPro" id="IPR039420">
    <property type="entry name" value="WalR-like"/>
</dbReference>
<keyword evidence="2 6" id="KW-0238">DNA-binding</keyword>
<dbReference type="SMART" id="SM00448">
    <property type="entry name" value="REC"/>
    <property type="match status" value="1"/>
</dbReference>
<dbReference type="InterPro" id="IPR000792">
    <property type="entry name" value="Tscrpt_reg_LuxR_C"/>
</dbReference>
<evidence type="ECO:0000259" key="5">
    <source>
        <dbReference type="PROSITE" id="PS50110"/>
    </source>
</evidence>
<sequence length="231" mass="25151">MNSAVRVLLADDDQIVLEHLGALLGRDPRVDLVATVTSGAEALSILAKKPVDVALLDVNMPVLDGVSTARILKASFPTITIVMLTAFERESSLAESLELGVRGFLTKDTRFSRLIEQILQAHEGATVLGPRPIQLVTANYLAHKHRQEEFSEFVKAVHNLPDRHRPIFELIAQGFTNKAIARQLGLTENSVRTYASEILTATGCANRCELAFTAAKSGVVQDDSELPQLSI</sequence>
<keyword evidence="7" id="KW-1185">Reference proteome</keyword>
<proteinExistence type="predicted"/>
<dbReference type="PROSITE" id="PS50043">
    <property type="entry name" value="HTH_LUXR_2"/>
    <property type="match status" value="1"/>
</dbReference>